<evidence type="ECO:0000313" key="3">
    <source>
        <dbReference type="Proteomes" id="UP000728032"/>
    </source>
</evidence>
<evidence type="ECO:0000256" key="1">
    <source>
        <dbReference type="SAM" id="Phobius"/>
    </source>
</evidence>
<dbReference type="EMBL" id="CAJPVJ010014385">
    <property type="protein sequence ID" value="CAG2175327.1"/>
    <property type="molecule type" value="Genomic_DNA"/>
</dbReference>
<name>A0A7R9QUZ7_9ACAR</name>
<feature type="non-terminal residue" evidence="2">
    <location>
        <position position="322"/>
    </location>
</feature>
<accession>A0A7R9QUZ7</accession>
<protein>
    <submittedName>
        <fullName evidence="2">Uncharacterized protein</fullName>
    </submittedName>
</protein>
<organism evidence="2">
    <name type="scientific">Oppiella nova</name>
    <dbReference type="NCBI Taxonomy" id="334625"/>
    <lineage>
        <taxon>Eukaryota</taxon>
        <taxon>Metazoa</taxon>
        <taxon>Ecdysozoa</taxon>
        <taxon>Arthropoda</taxon>
        <taxon>Chelicerata</taxon>
        <taxon>Arachnida</taxon>
        <taxon>Acari</taxon>
        <taxon>Acariformes</taxon>
        <taxon>Sarcoptiformes</taxon>
        <taxon>Oribatida</taxon>
        <taxon>Brachypylina</taxon>
        <taxon>Oppioidea</taxon>
        <taxon>Oppiidae</taxon>
        <taxon>Oppiella</taxon>
    </lineage>
</organism>
<dbReference type="OrthoDB" id="6515220at2759"/>
<dbReference type="AlphaFoldDB" id="A0A7R9QUZ7"/>
<keyword evidence="1" id="KW-0812">Transmembrane</keyword>
<keyword evidence="3" id="KW-1185">Reference proteome</keyword>
<keyword evidence="1" id="KW-1133">Transmembrane helix</keyword>
<reference evidence="2" key="1">
    <citation type="submission" date="2020-11" db="EMBL/GenBank/DDBJ databases">
        <authorList>
            <person name="Tran Van P."/>
        </authorList>
    </citation>
    <scope>NUCLEOTIDE SEQUENCE</scope>
</reference>
<gene>
    <name evidence="2" type="ORF">ONB1V03_LOCUS14766</name>
</gene>
<keyword evidence="1" id="KW-0472">Membrane</keyword>
<sequence>NWHIMDRELTDKALVGSECCAKWDYMDCALELTNKSVTKCSERESLELRQYFGNLETFLGNHSCAEYTKHSPNCLLPVLQNIEITERQPLPDPLAIDCLMNINPDARYTCSLVAQMNWNITKIHNATTMQLCCATWQDIDCLDEISGIRCINSELAASERYFKLIEDWLEDNACEDYPYHSYECSQSRPHRKPKITTFPLIVAQNQTKRTINPNPDMTIELVTSTNDKPAVLPVPGDHPQPMPRKQYPGHIDHEFQMEMAHHQGHVLENMMAIFPYLLMIMVLLALVLITIIVIQCVIIRKQLRHERYFANIKHQGYHKLDI</sequence>
<proteinExistence type="predicted"/>
<dbReference type="EMBL" id="OC929210">
    <property type="protein sequence ID" value="CAD7658141.1"/>
    <property type="molecule type" value="Genomic_DNA"/>
</dbReference>
<dbReference type="Proteomes" id="UP000728032">
    <property type="component" value="Unassembled WGS sequence"/>
</dbReference>
<evidence type="ECO:0000313" key="2">
    <source>
        <dbReference type="EMBL" id="CAD7658141.1"/>
    </source>
</evidence>
<feature type="transmembrane region" description="Helical" evidence="1">
    <location>
        <begin position="273"/>
        <end position="299"/>
    </location>
</feature>